<dbReference type="PROSITE" id="PS50294">
    <property type="entry name" value="WD_REPEATS_REGION"/>
    <property type="match status" value="2"/>
</dbReference>
<dbReference type="PANTHER" id="PTHR22844:SF213">
    <property type="entry name" value="OS01G0232200 PROTEIN"/>
    <property type="match status" value="1"/>
</dbReference>
<dbReference type="SUPFAM" id="SSF50978">
    <property type="entry name" value="WD40 repeat-like"/>
    <property type="match status" value="1"/>
</dbReference>
<dbReference type="PANTHER" id="PTHR22844">
    <property type="entry name" value="F-BOX AND WD40 DOMAIN PROTEIN"/>
    <property type="match status" value="1"/>
</dbReference>
<evidence type="ECO:0000256" key="2">
    <source>
        <dbReference type="ARBA" id="ARBA00022737"/>
    </source>
</evidence>
<accession>A0A5N5MG99</accession>
<dbReference type="SMART" id="SM00320">
    <property type="entry name" value="WD40"/>
    <property type="match status" value="7"/>
</dbReference>
<dbReference type="AlphaFoldDB" id="A0A5N5MG99"/>
<dbReference type="Proteomes" id="UP000326939">
    <property type="component" value="Chromosome 6"/>
</dbReference>
<evidence type="ECO:0000256" key="4">
    <source>
        <dbReference type="SAM" id="MobiDB-lite"/>
    </source>
</evidence>
<name>A0A5N5MG99_9ROSI</name>
<evidence type="ECO:0000313" key="5">
    <source>
        <dbReference type="EMBL" id="KAB5553231.1"/>
    </source>
</evidence>
<feature type="compositionally biased region" description="Low complexity" evidence="4">
    <location>
        <begin position="76"/>
        <end position="100"/>
    </location>
</feature>
<proteinExistence type="predicted"/>
<dbReference type="InterPro" id="IPR015943">
    <property type="entry name" value="WD40/YVTN_repeat-like_dom_sf"/>
</dbReference>
<keyword evidence="1 3" id="KW-0853">WD repeat</keyword>
<dbReference type="InterPro" id="IPR020472">
    <property type="entry name" value="WD40_PAC1"/>
</dbReference>
<protein>
    <submittedName>
        <fullName evidence="5">Uncharacterized protein</fullName>
    </submittedName>
</protein>
<organism evidence="5 6">
    <name type="scientific">Salix brachista</name>
    <dbReference type="NCBI Taxonomy" id="2182728"/>
    <lineage>
        <taxon>Eukaryota</taxon>
        <taxon>Viridiplantae</taxon>
        <taxon>Streptophyta</taxon>
        <taxon>Embryophyta</taxon>
        <taxon>Tracheophyta</taxon>
        <taxon>Spermatophyta</taxon>
        <taxon>Magnoliopsida</taxon>
        <taxon>eudicotyledons</taxon>
        <taxon>Gunneridae</taxon>
        <taxon>Pentapetalae</taxon>
        <taxon>rosids</taxon>
        <taxon>fabids</taxon>
        <taxon>Malpighiales</taxon>
        <taxon>Salicaceae</taxon>
        <taxon>Saliceae</taxon>
        <taxon>Salix</taxon>
    </lineage>
</organism>
<dbReference type="InterPro" id="IPR045182">
    <property type="entry name" value="JINGUBANG-like"/>
</dbReference>
<dbReference type="EMBL" id="VDCV01000006">
    <property type="protein sequence ID" value="KAB5553231.1"/>
    <property type="molecule type" value="Genomic_DNA"/>
</dbReference>
<reference evidence="6" key="1">
    <citation type="journal article" date="2019" name="Gigascience">
        <title>De novo genome assembly of the endangered Acer yangbiense, a plant species with extremely small populations endemic to Yunnan Province, China.</title>
        <authorList>
            <person name="Yang J."/>
            <person name="Wariss H.M."/>
            <person name="Tao L."/>
            <person name="Zhang R."/>
            <person name="Yun Q."/>
            <person name="Hollingsworth P."/>
            <person name="Dao Z."/>
            <person name="Luo G."/>
            <person name="Guo H."/>
            <person name="Ma Y."/>
            <person name="Sun W."/>
        </authorList>
    </citation>
    <scope>NUCLEOTIDE SEQUENCE [LARGE SCALE GENOMIC DNA]</scope>
    <source>
        <strain evidence="6">cv. br00</strain>
    </source>
</reference>
<dbReference type="PROSITE" id="PS50082">
    <property type="entry name" value="WD_REPEATS_2"/>
    <property type="match status" value="4"/>
</dbReference>
<evidence type="ECO:0000256" key="3">
    <source>
        <dbReference type="PROSITE-ProRule" id="PRU00221"/>
    </source>
</evidence>
<dbReference type="InterPro" id="IPR036322">
    <property type="entry name" value="WD40_repeat_dom_sf"/>
</dbReference>
<dbReference type="PRINTS" id="PR00320">
    <property type="entry name" value="GPROTEINBRPT"/>
</dbReference>
<dbReference type="Pfam" id="PF00400">
    <property type="entry name" value="WD40"/>
    <property type="match status" value="5"/>
</dbReference>
<feature type="repeat" description="WD" evidence="3">
    <location>
        <begin position="257"/>
        <end position="288"/>
    </location>
</feature>
<keyword evidence="2" id="KW-0677">Repeat</keyword>
<evidence type="ECO:0000313" key="6">
    <source>
        <dbReference type="Proteomes" id="UP000326939"/>
    </source>
</evidence>
<keyword evidence="6" id="KW-1185">Reference proteome</keyword>
<evidence type="ECO:0000256" key="1">
    <source>
        <dbReference type="ARBA" id="ARBA00022574"/>
    </source>
</evidence>
<comment type="caution">
    <text evidence="5">The sequence shown here is derived from an EMBL/GenBank/DDBJ whole genome shotgun (WGS) entry which is preliminary data.</text>
</comment>
<feature type="repeat" description="WD" evidence="3">
    <location>
        <begin position="303"/>
        <end position="337"/>
    </location>
</feature>
<sequence>MDFYGGKSLFSFIAEEGNAPQELNDQEHQFSPRRAPIKNATFQFNGRVNVPIQPATSMDAYQEMNDQELQFSPPRSSTTHSSKLTLLPPSSPESPWTLSPHHTPSPSLLYHCIASLHRHEGNIYSIAVSKGIVLTGSESNRIRAWKQPDCMERGYLKASSGEIRAVLAYGNILFSAHKDLKIRIWNFAVSDNFRAKKVFTLPKRSSFLMFPKRNAQQHKDCVSCMAYYHAEGLLYTGSYDKTVKVWRVSDKKCVDSFVAHEDSVNALLVNQDDGCVFTCSVDGSVKIWRRVYRENSHTLTMTLKFQQSPVNALALSSSFNNCFLYSGSSDGTINFWEKERFSGRFNHGGFLQGHRFAVLCLVAIEKLLFSGSEDTTIRVWRREEGSYFHECLAVLDGHRGPVRCLAACLEMEKVVMGFLVYSASLDQTFKVWRVKVLPEENRCLDYREVVSDSRSKVMEYETSPVLSPSWVKKKLKGDYFQ</sequence>
<dbReference type="InterPro" id="IPR001680">
    <property type="entry name" value="WD40_rpt"/>
</dbReference>
<feature type="repeat" description="WD" evidence="3">
    <location>
        <begin position="351"/>
        <end position="390"/>
    </location>
</feature>
<dbReference type="Gene3D" id="2.130.10.10">
    <property type="entry name" value="YVTN repeat-like/Quinoprotein amine dehydrogenase"/>
    <property type="match status" value="2"/>
</dbReference>
<gene>
    <name evidence="5" type="ORF">DKX38_010542</name>
</gene>
<feature type="region of interest" description="Disordered" evidence="4">
    <location>
        <begin position="69"/>
        <end position="100"/>
    </location>
</feature>
<dbReference type="CDD" id="cd00200">
    <property type="entry name" value="WD40"/>
    <property type="match status" value="1"/>
</dbReference>
<feature type="repeat" description="WD" evidence="3">
    <location>
        <begin position="215"/>
        <end position="256"/>
    </location>
</feature>